<dbReference type="GO" id="GO:0030154">
    <property type="term" value="P:cell differentiation"/>
    <property type="evidence" value="ECO:0007669"/>
    <property type="project" value="UniProtKB-KW"/>
</dbReference>
<reference evidence="11" key="1">
    <citation type="journal article" date="2002" name="Science">
        <title>The draft genome of Ciona intestinalis: insights into chordate and vertebrate origins.</title>
        <authorList>
            <person name="Dehal P."/>
            <person name="Satou Y."/>
            <person name="Campbell R.K."/>
            <person name="Chapman J."/>
            <person name="Degnan B."/>
            <person name="De Tomaso A."/>
            <person name="Davidson B."/>
            <person name="Di Gregorio A."/>
            <person name="Gelpke M."/>
            <person name="Goodstein D.M."/>
            <person name="Harafuji N."/>
            <person name="Hastings K.E."/>
            <person name="Ho I."/>
            <person name="Hotta K."/>
            <person name="Huang W."/>
            <person name="Kawashima T."/>
            <person name="Lemaire P."/>
            <person name="Martinez D."/>
            <person name="Meinertzhagen I.A."/>
            <person name="Necula S."/>
            <person name="Nonaka M."/>
            <person name="Putnam N."/>
            <person name="Rash S."/>
            <person name="Saiga H."/>
            <person name="Satake M."/>
            <person name="Terry A."/>
            <person name="Yamada L."/>
            <person name="Wang H.G."/>
            <person name="Awazu S."/>
            <person name="Azumi K."/>
            <person name="Boore J."/>
            <person name="Branno M."/>
            <person name="Chin-Bow S."/>
            <person name="DeSantis R."/>
            <person name="Doyle S."/>
            <person name="Francino P."/>
            <person name="Keys D.N."/>
            <person name="Haga S."/>
            <person name="Hayashi H."/>
            <person name="Hino K."/>
            <person name="Imai K.S."/>
            <person name="Inaba K."/>
            <person name="Kano S."/>
            <person name="Kobayashi K."/>
            <person name="Kobayashi M."/>
            <person name="Lee B.I."/>
            <person name="Makabe K.W."/>
            <person name="Manohar C."/>
            <person name="Matassi G."/>
            <person name="Medina M."/>
            <person name="Mochizuki Y."/>
            <person name="Mount S."/>
            <person name="Morishita T."/>
            <person name="Miura S."/>
            <person name="Nakayama A."/>
            <person name="Nishizaka S."/>
            <person name="Nomoto H."/>
            <person name="Ohta F."/>
            <person name="Oishi K."/>
            <person name="Rigoutsos I."/>
            <person name="Sano M."/>
            <person name="Sasaki A."/>
            <person name="Sasakura Y."/>
            <person name="Shoguchi E."/>
            <person name="Shin-i T."/>
            <person name="Spagnuolo A."/>
            <person name="Stainier D."/>
            <person name="Suzuki M.M."/>
            <person name="Tassy O."/>
            <person name="Takatori N."/>
            <person name="Tokuoka M."/>
            <person name="Yagi K."/>
            <person name="Yoshizaki F."/>
            <person name="Wada S."/>
            <person name="Zhang C."/>
            <person name="Hyatt P.D."/>
            <person name="Larimer F."/>
            <person name="Detter C."/>
            <person name="Doggett N."/>
            <person name="Glavina T."/>
            <person name="Hawkins T."/>
            <person name="Richardson P."/>
            <person name="Lucas S."/>
            <person name="Kohara Y."/>
            <person name="Levine M."/>
            <person name="Satoh N."/>
            <person name="Rokhsar D.S."/>
        </authorList>
    </citation>
    <scope>NUCLEOTIDE SEQUENCE [LARGE SCALE GENOMIC DNA]</scope>
</reference>
<evidence type="ECO:0000256" key="5">
    <source>
        <dbReference type="ARBA" id="ARBA00022782"/>
    </source>
</evidence>
<dbReference type="Proteomes" id="UP000008144">
    <property type="component" value="Chromosome 14"/>
</dbReference>
<evidence type="ECO:0000256" key="3">
    <source>
        <dbReference type="ARBA" id="ARBA00007057"/>
    </source>
</evidence>
<reference evidence="10" key="4">
    <citation type="submission" date="2025-09" db="UniProtKB">
        <authorList>
            <consortium name="Ensembl"/>
        </authorList>
    </citation>
    <scope>IDENTIFICATION</scope>
</reference>
<sequence>MENEIRKNCFCLHWLAEKAGYNNHFGVYGFESITSALYGYTEPVCLSPILITAGCNSSMFDYELGIKCEYHEEIECTCCTLLTVKRCCYWMTNTFSGIYNVDITESHLPVKSQSSFSEVCLV</sequence>
<keyword evidence="7" id="KW-0943">RNA-mediated gene silencing</keyword>
<dbReference type="GO" id="GO:0031047">
    <property type="term" value="P:regulatory ncRNA-mediated gene silencing"/>
    <property type="evidence" value="ECO:0007669"/>
    <property type="project" value="UniProtKB-KW"/>
</dbReference>
<reference evidence="10" key="2">
    <citation type="journal article" date="2008" name="Genome Biol.">
        <title>Improved genome assembly and evidence-based global gene model set for the chordate Ciona intestinalis: new insight into intron and operon populations.</title>
        <authorList>
            <person name="Satou Y."/>
            <person name="Mineta K."/>
            <person name="Ogasawara M."/>
            <person name="Sasakura Y."/>
            <person name="Shoguchi E."/>
            <person name="Ueno K."/>
            <person name="Yamada L."/>
            <person name="Matsumoto J."/>
            <person name="Wasserscheid J."/>
            <person name="Dewar K."/>
            <person name="Wiley G.B."/>
            <person name="Macmil S.L."/>
            <person name="Roe B.A."/>
            <person name="Zeller R.W."/>
            <person name="Hastings K.E."/>
            <person name="Lemaire P."/>
            <person name="Lindquist E."/>
            <person name="Endo T."/>
            <person name="Hotta K."/>
            <person name="Inaba K."/>
        </authorList>
    </citation>
    <scope>NUCLEOTIDE SEQUENCE [LARGE SCALE GENOMIC DNA]</scope>
    <source>
        <strain evidence="10">wild type</strain>
    </source>
</reference>
<keyword evidence="8" id="KW-0539">Nucleus</keyword>
<dbReference type="InterPro" id="IPR024970">
    <property type="entry name" value="Maelstrom"/>
</dbReference>
<dbReference type="Pfam" id="PF13017">
    <property type="entry name" value="Maelstrom"/>
    <property type="match status" value="1"/>
</dbReference>
<evidence type="ECO:0000256" key="1">
    <source>
        <dbReference type="ARBA" id="ARBA00004123"/>
    </source>
</evidence>
<dbReference type="PANTHER" id="PTHR21358:SF4">
    <property type="entry name" value="PROTEIN MAELSTROM HOMOLOG"/>
    <property type="match status" value="1"/>
</dbReference>
<comment type="similarity">
    <text evidence="3">Belongs to the maelstrom family.</text>
</comment>
<evidence type="ECO:0000256" key="6">
    <source>
        <dbReference type="ARBA" id="ARBA00023125"/>
    </source>
</evidence>
<evidence type="ECO:0000313" key="11">
    <source>
        <dbReference type="Proteomes" id="UP000008144"/>
    </source>
</evidence>
<dbReference type="GeneTree" id="ENSGT00390000003645"/>
<keyword evidence="4" id="KW-0963">Cytoplasm</keyword>
<keyword evidence="5" id="KW-0221">Differentiation</keyword>
<evidence type="ECO:0000259" key="9">
    <source>
        <dbReference type="Pfam" id="PF13017"/>
    </source>
</evidence>
<organism evidence="10 11">
    <name type="scientific">Ciona intestinalis</name>
    <name type="common">Transparent sea squirt</name>
    <name type="synonym">Ascidia intestinalis</name>
    <dbReference type="NCBI Taxonomy" id="7719"/>
    <lineage>
        <taxon>Eukaryota</taxon>
        <taxon>Metazoa</taxon>
        <taxon>Chordata</taxon>
        <taxon>Tunicata</taxon>
        <taxon>Ascidiacea</taxon>
        <taxon>Phlebobranchia</taxon>
        <taxon>Cionidae</taxon>
        <taxon>Ciona</taxon>
    </lineage>
</organism>
<dbReference type="GO" id="GO:0005737">
    <property type="term" value="C:cytoplasm"/>
    <property type="evidence" value="ECO:0007669"/>
    <property type="project" value="UniProtKB-SubCell"/>
</dbReference>
<evidence type="ECO:0000313" key="10">
    <source>
        <dbReference type="Ensembl" id="ENSCINP00000020185.3"/>
    </source>
</evidence>
<dbReference type="HOGENOM" id="CLU_2025892_0_0_1"/>
<evidence type="ECO:0000256" key="2">
    <source>
        <dbReference type="ARBA" id="ARBA00004496"/>
    </source>
</evidence>
<keyword evidence="6" id="KW-0238">DNA-binding</keyword>
<reference evidence="10" key="3">
    <citation type="submission" date="2025-08" db="UniProtKB">
        <authorList>
            <consortium name="Ensembl"/>
        </authorList>
    </citation>
    <scope>IDENTIFICATION</scope>
</reference>
<dbReference type="GO" id="GO:0005634">
    <property type="term" value="C:nucleus"/>
    <property type="evidence" value="ECO:0007669"/>
    <property type="project" value="UniProtKB-SubCell"/>
</dbReference>
<keyword evidence="11" id="KW-1185">Reference proteome</keyword>
<dbReference type="InParanoid" id="F6QD88"/>
<dbReference type="GO" id="GO:0003677">
    <property type="term" value="F:DNA binding"/>
    <property type="evidence" value="ECO:0007669"/>
    <property type="project" value="UniProtKB-KW"/>
</dbReference>
<evidence type="ECO:0000256" key="7">
    <source>
        <dbReference type="ARBA" id="ARBA00023158"/>
    </source>
</evidence>
<accession>F6QD88</accession>
<proteinExistence type="inferred from homology"/>
<dbReference type="GO" id="GO:0060964">
    <property type="term" value="P:regulation of miRNA-mediated gene silencing"/>
    <property type="evidence" value="ECO:0007669"/>
    <property type="project" value="InterPro"/>
</dbReference>
<dbReference type="AlphaFoldDB" id="F6QD88"/>
<protein>
    <recommendedName>
        <fullName evidence="9">Maelstrom domain-containing protein</fullName>
    </recommendedName>
</protein>
<name>F6QD88_CIOIN</name>
<comment type="subcellular location">
    <subcellularLocation>
        <location evidence="2">Cytoplasm</location>
    </subcellularLocation>
    <subcellularLocation>
        <location evidence="1">Nucleus</location>
    </subcellularLocation>
</comment>
<dbReference type="PANTHER" id="PTHR21358">
    <property type="entry name" value="PROTEIN MAELSTROM HOMOLOG"/>
    <property type="match status" value="1"/>
</dbReference>
<evidence type="ECO:0000256" key="4">
    <source>
        <dbReference type="ARBA" id="ARBA00022490"/>
    </source>
</evidence>
<evidence type="ECO:0000256" key="8">
    <source>
        <dbReference type="ARBA" id="ARBA00023242"/>
    </source>
</evidence>
<dbReference type="Ensembl" id="ENSCINT00000020185.3">
    <property type="protein sequence ID" value="ENSCINP00000020185.3"/>
    <property type="gene ID" value="ENSCING00000010065.3"/>
</dbReference>
<dbReference type="EMBL" id="EAAA01001217">
    <property type="status" value="NOT_ANNOTATED_CDS"/>
    <property type="molecule type" value="Genomic_DNA"/>
</dbReference>
<dbReference type="InterPro" id="IPR039259">
    <property type="entry name" value="Protein_maelstrom"/>
</dbReference>
<feature type="domain" description="Maelstrom" evidence="9">
    <location>
        <begin position="10"/>
        <end position="113"/>
    </location>
</feature>